<comment type="similarity">
    <text evidence="1">Belongs to the short-chain dehydrogenases/reductases (SDR) family.</text>
</comment>
<dbReference type="STRING" id="253628.A0A0D1ZWZ4"/>
<dbReference type="OrthoDB" id="417891at2759"/>
<dbReference type="Gene3D" id="3.40.50.720">
    <property type="entry name" value="NAD(P)-binding Rossmann-like Domain"/>
    <property type="match status" value="1"/>
</dbReference>
<dbReference type="PANTHER" id="PTHR43008">
    <property type="entry name" value="BENZIL REDUCTASE"/>
    <property type="match status" value="1"/>
</dbReference>
<dbReference type="GO" id="GO:0016616">
    <property type="term" value="F:oxidoreductase activity, acting on the CH-OH group of donors, NAD or NADP as acceptor"/>
    <property type="evidence" value="ECO:0007669"/>
    <property type="project" value="UniProtKB-ARBA"/>
</dbReference>
<dbReference type="Pfam" id="PF00106">
    <property type="entry name" value="adh_short"/>
    <property type="match status" value="1"/>
</dbReference>
<gene>
    <name evidence="3" type="ORF">PV09_09679</name>
</gene>
<keyword evidence="2" id="KW-0560">Oxidoreductase</keyword>
<dbReference type="RefSeq" id="XP_016208384.1">
    <property type="nucleotide sequence ID" value="XM_016363788.1"/>
</dbReference>
<dbReference type="InterPro" id="IPR002347">
    <property type="entry name" value="SDR_fam"/>
</dbReference>
<evidence type="ECO:0000256" key="2">
    <source>
        <dbReference type="ARBA" id="ARBA00023002"/>
    </source>
</evidence>
<evidence type="ECO:0000313" key="4">
    <source>
        <dbReference type="Proteomes" id="UP000053259"/>
    </source>
</evidence>
<dbReference type="PANTHER" id="PTHR43008:SF4">
    <property type="entry name" value="CHAIN DEHYDROGENASE, PUTATIVE (AFU_ORTHOLOGUE AFUA_4G08710)-RELATED"/>
    <property type="match status" value="1"/>
</dbReference>
<name>A0A0D1ZWZ4_9PEZI</name>
<accession>A0A0D1ZWZ4</accession>
<dbReference type="EMBL" id="KN847650">
    <property type="protein sequence ID" value="KIV98514.1"/>
    <property type="molecule type" value="Genomic_DNA"/>
</dbReference>
<evidence type="ECO:0000313" key="3">
    <source>
        <dbReference type="EMBL" id="KIV98514.1"/>
    </source>
</evidence>
<dbReference type="Proteomes" id="UP000053259">
    <property type="component" value="Unassembled WGS sequence"/>
</dbReference>
<sequence>MSPSAIVPETAESTPYIVPQTQVALGGKVIAITGANRGIGLGIAECCLQNGAEKVYSIDLTERGDEYAALLKRFPGKLGAVTANVTQEESITSAIDKIVEEAGAIHGVVVNAGRTNHKSALDFTKEDVETLFAVNVRYILINMYMVVF</sequence>
<proteinExistence type="inferred from homology"/>
<dbReference type="HOGENOM" id="CLU_1760228_0_0_1"/>
<dbReference type="SUPFAM" id="SSF51735">
    <property type="entry name" value="NAD(P)-binding Rossmann-fold domains"/>
    <property type="match status" value="1"/>
</dbReference>
<dbReference type="GO" id="GO:0050664">
    <property type="term" value="F:oxidoreductase activity, acting on NAD(P)H, oxygen as acceptor"/>
    <property type="evidence" value="ECO:0007669"/>
    <property type="project" value="TreeGrafter"/>
</dbReference>
<dbReference type="GeneID" id="27317652"/>
<organism evidence="3 4">
    <name type="scientific">Verruconis gallopava</name>
    <dbReference type="NCBI Taxonomy" id="253628"/>
    <lineage>
        <taxon>Eukaryota</taxon>
        <taxon>Fungi</taxon>
        <taxon>Dikarya</taxon>
        <taxon>Ascomycota</taxon>
        <taxon>Pezizomycotina</taxon>
        <taxon>Dothideomycetes</taxon>
        <taxon>Pleosporomycetidae</taxon>
        <taxon>Venturiales</taxon>
        <taxon>Sympoventuriaceae</taxon>
        <taxon>Verruconis</taxon>
    </lineage>
</organism>
<dbReference type="InterPro" id="IPR036291">
    <property type="entry name" value="NAD(P)-bd_dom_sf"/>
</dbReference>
<evidence type="ECO:0000256" key="1">
    <source>
        <dbReference type="ARBA" id="ARBA00006484"/>
    </source>
</evidence>
<dbReference type="AlphaFoldDB" id="A0A0D1ZWZ4"/>
<keyword evidence="4" id="KW-1185">Reference proteome</keyword>
<protein>
    <submittedName>
        <fullName evidence="3">Uncharacterized protein</fullName>
    </submittedName>
</protein>
<reference evidence="3 4" key="1">
    <citation type="submission" date="2015-01" db="EMBL/GenBank/DDBJ databases">
        <title>The Genome Sequence of Ochroconis gallopava CBS43764.</title>
        <authorList>
            <consortium name="The Broad Institute Genomics Platform"/>
            <person name="Cuomo C."/>
            <person name="de Hoog S."/>
            <person name="Gorbushina A."/>
            <person name="Stielow B."/>
            <person name="Teixiera M."/>
            <person name="Abouelleil A."/>
            <person name="Chapman S.B."/>
            <person name="Priest M."/>
            <person name="Young S.K."/>
            <person name="Wortman J."/>
            <person name="Nusbaum C."/>
            <person name="Birren B."/>
        </authorList>
    </citation>
    <scope>NUCLEOTIDE SEQUENCE [LARGE SCALE GENOMIC DNA]</scope>
    <source>
        <strain evidence="3 4">CBS 43764</strain>
    </source>
</reference>
<dbReference type="InParanoid" id="A0A0D1ZWZ4"/>
<dbReference type="VEuPathDB" id="FungiDB:PV09_09679"/>